<dbReference type="GO" id="GO:0006310">
    <property type="term" value="P:DNA recombination"/>
    <property type="evidence" value="ECO:0007669"/>
    <property type="project" value="InterPro"/>
</dbReference>
<comment type="function">
    <text evidence="12">Initiates the restart of stalled replication forks, which reloads the replicative helicase on sites other than the origin of replication. Recognizes and binds to abandoned replication forks and remodels them to uncover a helicase loading site. Promotes assembly of the primosome at these replication forks.</text>
</comment>
<dbReference type="InterPro" id="IPR011545">
    <property type="entry name" value="DEAD/DEAH_box_helicase_dom"/>
</dbReference>
<comment type="cofactor">
    <cofactor evidence="12">
        <name>Zn(2+)</name>
        <dbReference type="ChEBI" id="CHEBI:29105"/>
    </cofactor>
    <text evidence="12">Binds 2 zinc ions per subunit.</text>
</comment>
<keyword evidence="7 12" id="KW-0862">Zinc</keyword>
<sequence length="744" mass="82924">MTLLQNTDKSSAIICVAVPVPLRQTFDFLAPQTGIQPQRGARIKVPFGSRTLIGIIVAVKQDSEYPIARLKTALEVLDTEAVFDEPLWSTLEWLARYYLAPIGEVLALAQPVLLRQGEALSPTSIKTWSLTDHGRSSAIEELNRAPLQLAIVKRFMRHTSLSPSDFKDESASWRQAISALVSKGWVEEYAAQPRLVVSRVEPAAELQLNPEQAAAAKSFVTAVAAREFACHLLHGVTGSGKTEVYFAAIQAALDQQQQTLLMVPEIGLTPQLIERVERRFQVPVVTMHSNLNDRERHLAWWHARTGEAKIIIGTRSAMFSPFANLGLIVVDEEHDNSFKQQDGVRYHARDMAIYRAKTHGIPIVLGSATPSLESYANALSGRYQLHTLGHRATSAELPKIQLVDLAHQPSNDGLSPAMLEAIKITLAAKKQVMLFLNRRGYAPVLFCSSCKQACKCHRCDSYLTLHRRAYKMRCHHCGYEGRIPELCGHCGAKELVDVGDGTQRVEDALALRFPEARLLRIDRDSTRRKGELAEMLELARAGEVDIIVGTQLITKGHDFPDIALVGVLEVDQSLYSTDFRATENLFQQLLQVAGRAGRREQVGQVLIQTRFTEHPIFETIRQHDFSAFAGQLLAEREAAGFPPFGYFALLRAESPHQAQALQFLRKAKQDLQPCAGVMVFDAIPAPMERRAGRYRAQLLITAEQRSGLNATLATWLDFLAHDTEAKKRANAVRWSLDIDPQDFF</sequence>
<dbReference type="Pfam" id="PF00270">
    <property type="entry name" value="DEAD"/>
    <property type="match status" value="1"/>
</dbReference>
<keyword evidence="6 12" id="KW-0347">Helicase</keyword>
<keyword evidence="1 12" id="KW-0639">Primosome</keyword>
<dbReference type="CDD" id="cd18804">
    <property type="entry name" value="SF2_C_priA"/>
    <property type="match status" value="1"/>
</dbReference>
<evidence type="ECO:0000256" key="7">
    <source>
        <dbReference type="ARBA" id="ARBA00022833"/>
    </source>
</evidence>
<evidence type="ECO:0000256" key="9">
    <source>
        <dbReference type="ARBA" id="ARBA00023125"/>
    </source>
</evidence>
<evidence type="ECO:0000313" key="16">
    <source>
        <dbReference type="Proteomes" id="UP000253083"/>
    </source>
</evidence>
<comment type="subunit">
    <text evidence="12">Component of the replication restart primosome.</text>
</comment>
<comment type="catalytic activity">
    <reaction evidence="11 12">
        <text>ATP + H2O = ADP + phosphate + H(+)</text>
        <dbReference type="Rhea" id="RHEA:13065"/>
        <dbReference type="ChEBI" id="CHEBI:15377"/>
        <dbReference type="ChEBI" id="CHEBI:15378"/>
        <dbReference type="ChEBI" id="CHEBI:30616"/>
        <dbReference type="ChEBI" id="CHEBI:43474"/>
        <dbReference type="ChEBI" id="CHEBI:456216"/>
        <dbReference type="EC" id="5.6.2.4"/>
    </reaction>
</comment>
<dbReference type="PANTHER" id="PTHR30580">
    <property type="entry name" value="PRIMOSOMAL PROTEIN N"/>
    <property type="match status" value="1"/>
</dbReference>
<keyword evidence="10 12" id="KW-0413">Isomerase</keyword>
<evidence type="ECO:0000256" key="3">
    <source>
        <dbReference type="ARBA" id="ARBA00022723"/>
    </source>
</evidence>
<reference evidence="15 16" key="1">
    <citation type="submission" date="2018-06" db="EMBL/GenBank/DDBJ databases">
        <title>Genomic Encyclopedia of Type Strains, Phase IV (KMG-IV): sequencing the most valuable type-strain genomes for metagenomic binning, comparative biology and taxonomic classification.</title>
        <authorList>
            <person name="Goeker M."/>
        </authorList>
    </citation>
    <scope>NUCLEOTIDE SEQUENCE [LARGE SCALE GENOMIC DNA]</scope>
    <source>
        <strain evidence="15 16">DSM 24032</strain>
    </source>
</reference>
<dbReference type="InterPro" id="IPR041222">
    <property type="entry name" value="PriA_3primeBD"/>
</dbReference>
<evidence type="ECO:0000256" key="2">
    <source>
        <dbReference type="ARBA" id="ARBA00022705"/>
    </source>
</evidence>
<dbReference type="PANTHER" id="PTHR30580:SF0">
    <property type="entry name" value="PRIMOSOMAL PROTEIN N"/>
    <property type="match status" value="1"/>
</dbReference>
<gene>
    <name evidence="12" type="primary">priA</name>
    <name evidence="15" type="ORF">DFR28_11053</name>
</gene>
<dbReference type="HAMAP" id="MF_00983">
    <property type="entry name" value="PriA"/>
    <property type="match status" value="1"/>
</dbReference>
<dbReference type="Pfam" id="PF18319">
    <property type="entry name" value="Zn_ribbon_PriA"/>
    <property type="match status" value="1"/>
</dbReference>
<keyword evidence="9 12" id="KW-0238">DNA-binding</keyword>
<evidence type="ECO:0000259" key="14">
    <source>
        <dbReference type="PROSITE" id="PS51194"/>
    </source>
</evidence>
<dbReference type="InterPro" id="IPR040498">
    <property type="entry name" value="PriA_CRR"/>
</dbReference>
<dbReference type="InParanoid" id="A0A395JFI3"/>
<feature type="binding site" evidence="12">
    <location>
        <position position="477"/>
    </location>
    <ligand>
        <name>Zn(2+)</name>
        <dbReference type="ChEBI" id="CHEBI:29105"/>
        <label>2</label>
    </ligand>
</feature>
<dbReference type="InterPro" id="IPR014001">
    <property type="entry name" value="Helicase_ATP-bd"/>
</dbReference>
<protein>
    <recommendedName>
        <fullName evidence="12">Replication restart protein PriA</fullName>
    </recommendedName>
    <alternativeName>
        <fullName evidence="12">ATP-dependent DNA helicase PriA</fullName>
        <ecNumber evidence="12">5.6.2.4</ecNumber>
    </alternativeName>
    <alternativeName>
        <fullName evidence="12">DNA 3'-5' helicase PriA</fullName>
    </alternativeName>
</protein>
<dbReference type="AlphaFoldDB" id="A0A395JFI3"/>
<organism evidence="15 16">
    <name type="scientific">Arenicella xantha</name>
    <dbReference type="NCBI Taxonomy" id="644221"/>
    <lineage>
        <taxon>Bacteria</taxon>
        <taxon>Pseudomonadati</taxon>
        <taxon>Pseudomonadota</taxon>
        <taxon>Gammaproteobacteria</taxon>
        <taxon>Arenicellales</taxon>
        <taxon>Arenicellaceae</taxon>
        <taxon>Arenicella</taxon>
    </lineage>
</organism>
<dbReference type="SMART" id="SM00487">
    <property type="entry name" value="DEXDc"/>
    <property type="match status" value="1"/>
</dbReference>
<dbReference type="OrthoDB" id="9759544at2"/>
<feature type="binding site" evidence="12">
    <location>
        <position position="459"/>
    </location>
    <ligand>
        <name>Zn(2+)</name>
        <dbReference type="ChEBI" id="CHEBI:29105"/>
        <label>2</label>
    </ligand>
</feature>
<keyword evidence="2 12" id="KW-0235">DNA replication</keyword>
<comment type="caution">
    <text evidence="15">The sequence shown here is derived from an EMBL/GenBank/DDBJ whole genome shotgun (WGS) entry which is preliminary data.</text>
</comment>
<evidence type="ECO:0000256" key="11">
    <source>
        <dbReference type="ARBA" id="ARBA00048988"/>
    </source>
</evidence>
<feature type="binding site" evidence="12">
    <location>
        <position position="447"/>
    </location>
    <ligand>
        <name>Zn(2+)</name>
        <dbReference type="ChEBI" id="CHEBI:29105"/>
        <label>1</label>
    </ligand>
</feature>
<evidence type="ECO:0000256" key="6">
    <source>
        <dbReference type="ARBA" id="ARBA00022806"/>
    </source>
</evidence>
<evidence type="ECO:0000259" key="13">
    <source>
        <dbReference type="PROSITE" id="PS51192"/>
    </source>
</evidence>
<dbReference type="Pfam" id="PF00271">
    <property type="entry name" value="Helicase_C"/>
    <property type="match status" value="1"/>
</dbReference>
<dbReference type="SMART" id="SM00490">
    <property type="entry name" value="HELICc"/>
    <property type="match status" value="1"/>
</dbReference>
<dbReference type="GO" id="GO:1990077">
    <property type="term" value="C:primosome complex"/>
    <property type="evidence" value="ECO:0007669"/>
    <property type="project" value="UniProtKB-UniRule"/>
</dbReference>
<evidence type="ECO:0000256" key="5">
    <source>
        <dbReference type="ARBA" id="ARBA00022801"/>
    </source>
</evidence>
<dbReference type="PROSITE" id="PS51194">
    <property type="entry name" value="HELICASE_CTER"/>
    <property type="match status" value="1"/>
</dbReference>
<dbReference type="InterPro" id="IPR001650">
    <property type="entry name" value="Helicase_C-like"/>
</dbReference>
<dbReference type="Gene3D" id="3.40.1440.60">
    <property type="entry name" value="PriA, 3(prime) DNA-binding domain"/>
    <property type="match status" value="1"/>
</dbReference>
<feature type="domain" description="Helicase ATP-binding" evidence="13">
    <location>
        <begin position="222"/>
        <end position="388"/>
    </location>
</feature>
<dbReference type="PROSITE" id="PS51192">
    <property type="entry name" value="HELICASE_ATP_BIND_1"/>
    <property type="match status" value="1"/>
</dbReference>
<dbReference type="FunFam" id="3.40.50.300:FF:000489">
    <property type="entry name" value="Primosome assembly protein PriA"/>
    <property type="match status" value="1"/>
</dbReference>
<dbReference type="EC" id="5.6.2.4" evidence="12"/>
<keyword evidence="3 12" id="KW-0479">Metal-binding</keyword>
<dbReference type="GO" id="GO:0043138">
    <property type="term" value="F:3'-5' DNA helicase activity"/>
    <property type="evidence" value="ECO:0007669"/>
    <property type="project" value="UniProtKB-EC"/>
</dbReference>
<name>A0A395JFI3_9GAMM</name>
<dbReference type="GO" id="GO:0006270">
    <property type="term" value="P:DNA replication initiation"/>
    <property type="evidence" value="ECO:0007669"/>
    <property type="project" value="TreeGrafter"/>
</dbReference>
<evidence type="ECO:0000256" key="1">
    <source>
        <dbReference type="ARBA" id="ARBA00022515"/>
    </source>
</evidence>
<evidence type="ECO:0000256" key="10">
    <source>
        <dbReference type="ARBA" id="ARBA00023235"/>
    </source>
</evidence>
<dbReference type="EMBL" id="QNRT01000010">
    <property type="protein sequence ID" value="RBP47090.1"/>
    <property type="molecule type" value="Genomic_DNA"/>
</dbReference>
<feature type="binding site" evidence="12">
    <location>
        <position position="474"/>
    </location>
    <ligand>
        <name>Zn(2+)</name>
        <dbReference type="ChEBI" id="CHEBI:29105"/>
        <label>2</label>
    </ligand>
</feature>
<evidence type="ECO:0000256" key="12">
    <source>
        <dbReference type="HAMAP-Rule" id="MF_00983"/>
    </source>
</evidence>
<dbReference type="RefSeq" id="WP_113955973.1">
    <property type="nucleotide sequence ID" value="NZ_QNRT01000010.1"/>
</dbReference>
<dbReference type="FunCoup" id="A0A395JFI3">
    <property type="interactions" value="346"/>
</dbReference>
<comment type="similarity">
    <text evidence="12">Belongs to the helicase family. PriA subfamily.</text>
</comment>
<feature type="domain" description="Helicase C-terminal" evidence="14">
    <location>
        <begin position="482"/>
        <end position="636"/>
    </location>
</feature>
<dbReference type="GO" id="GO:0005524">
    <property type="term" value="F:ATP binding"/>
    <property type="evidence" value="ECO:0007669"/>
    <property type="project" value="UniProtKB-UniRule"/>
</dbReference>
<dbReference type="Pfam" id="PF18074">
    <property type="entry name" value="PriA_C"/>
    <property type="match status" value="1"/>
</dbReference>
<dbReference type="NCBIfam" id="NF004067">
    <property type="entry name" value="PRK05580.1-4"/>
    <property type="match status" value="1"/>
</dbReference>
<dbReference type="GO" id="GO:0006269">
    <property type="term" value="P:DNA replication, synthesis of primer"/>
    <property type="evidence" value="ECO:0007669"/>
    <property type="project" value="UniProtKB-KW"/>
</dbReference>
<dbReference type="GO" id="GO:0003677">
    <property type="term" value="F:DNA binding"/>
    <property type="evidence" value="ECO:0007669"/>
    <property type="project" value="UniProtKB-UniRule"/>
</dbReference>
<feature type="binding site" evidence="12">
    <location>
        <position position="487"/>
    </location>
    <ligand>
        <name>Zn(2+)</name>
        <dbReference type="ChEBI" id="CHEBI:29105"/>
        <label>1</label>
    </ligand>
</feature>
<dbReference type="Gene3D" id="3.40.50.300">
    <property type="entry name" value="P-loop containing nucleotide triphosphate hydrolases"/>
    <property type="match status" value="2"/>
</dbReference>
<comment type="catalytic activity">
    <reaction evidence="12">
        <text>Couples ATP hydrolysis with the unwinding of duplex DNA by translocating in the 3'-5' direction.</text>
        <dbReference type="EC" id="5.6.2.4"/>
    </reaction>
</comment>
<keyword evidence="16" id="KW-1185">Reference proteome</keyword>
<dbReference type="InterPro" id="IPR041236">
    <property type="entry name" value="PriA_C"/>
</dbReference>
<dbReference type="CDD" id="cd17929">
    <property type="entry name" value="DEXHc_priA"/>
    <property type="match status" value="1"/>
</dbReference>
<dbReference type="InterPro" id="IPR005259">
    <property type="entry name" value="PriA"/>
</dbReference>
<dbReference type="NCBIfam" id="TIGR00595">
    <property type="entry name" value="priA"/>
    <property type="match status" value="1"/>
</dbReference>
<dbReference type="GO" id="GO:0008270">
    <property type="term" value="F:zinc ion binding"/>
    <property type="evidence" value="ECO:0007669"/>
    <property type="project" value="UniProtKB-UniRule"/>
</dbReference>
<dbReference type="GO" id="GO:0016887">
    <property type="term" value="F:ATP hydrolysis activity"/>
    <property type="evidence" value="ECO:0007669"/>
    <property type="project" value="RHEA"/>
</dbReference>
<dbReference type="Pfam" id="PF17764">
    <property type="entry name" value="PriA_3primeBD"/>
    <property type="match status" value="1"/>
</dbReference>
<feature type="binding site" evidence="12">
    <location>
        <position position="450"/>
    </location>
    <ligand>
        <name>Zn(2+)</name>
        <dbReference type="ChEBI" id="CHEBI:29105"/>
        <label>1</label>
    </ligand>
</feature>
<evidence type="ECO:0000313" key="15">
    <source>
        <dbReference type="EMBL" id="RBP47090.1"/>
    </source>
</evidence>
<evidence type="ECO:0000256" key="4">
    <source>
        <dbReference type="ARBA" id="ARBA00022741"/>
    </source>
</evidence>
<dbReference type="InterPro" id="IPR042115">
    <property type="entry name" value="PriA_3primeBD_sf"/>
</dbReference>
<dbReference type="FunFam" id="3.40.1440.60:FF:000001">
    <property type="entry name" value="Primosomal protein N"/>
    <property type="match status" value="1"/>
</dbReference>
<keyword evidence="8 12" id="KW-0067">ATP-binding</keyword>
<accession>A0A395JFI3</accession>
<keyword evidence="5 12" id="KW-0378">Hydrolase</keyword>
<evidence type="ECO:0000256" key="8">
    <source>
        <dbReference type="ARBA" id="ARBA00022840"/>
    </source>
</evidence>
<feature type="binding site" evidence="12">
    <location>
        <position position="456"/>
    </location>
    <ligand>
        <name>Zn(2+)</name>
        <dbReference type="ChEBI" id="CHEBI:29105"/>
        <label>2</label>
    </ligand>
</feature>
<dbReference type="SUPFAM" id="SSF52540">
    <property type="entry name" value="P-loop containing nucleoside triphosphate hydrolases"/>
    <property type="match status" value="2"/>
</dbReference>
<feature type="binding site" evidence="12">
    <location>
        <position position="490"/>
    </location>
    <ligand>
        <name>Zn(2+)</name>
        <dbReference type="ChEBI" id="CHEBI:29105"/>
        <label>1</label>
    </ligand>
</feature>
<keyword evidence="4 12" id="KW-0547">Nucleotide-binding</keyword>
<dbReference type="GO" id="GO:0006302">
    <property type="term" value="P:double-strand break repair"/>
    <property type="evidence" value="ECO:0007669"/>
    <property type="project" value="InterPro"/>
</dbReference>
<proteinExistence type="inferred from homology"/>
<dbReference type="Proteomes" id="UP000253083">
    <property type="component" value="Unassembled WGS sequence"/>
</dbReference>
<dbReference type="InterPro" id="IPR027417">
    <property type="entry name" value="P-loop_NTPase"/>
</dbReference>